<dbReference type="HOGENOM" id="CLU_1657159_0_0_6"/>
<name>K7ALP8_9ALTE</name>
<organism evidence="1 2">
    <name type="scientific">Paraglaciecola psychrophila 170</name>
    <dbReference type="NCBI Taxonomy" id="1129794"/>
    <lineage>
        <taxon>Bacteria</taxon>
        <taxon>Pseudomonadati</taxon>
        <taxon>Pseudomonadota</taxon>
        <taxon>Gammaproteobacteria</taxon>
        <taxon>Alteromonadales</taxon>
        <taxon>Alteromonadaceae</taxon>
        <taxon>Paraglaciecola</taxon>
    </lineage>
</organism>
<dbReference type="RefSeq" id="WP_007635545.1">
    <property type="nucleotide sequence ID" value="NC_020514.1"/>
</dbReference>
<dbReference type="KEGG" id="gps:C427_2858"/>
<proteinExistence type="predicted"/>
<dbReference type="eggNOG" id="ENOG5033DQT">
    <property type="taxonomic scope" value="Bacteria"/>
</dbReference>
<dbReference type="Proteomes" id="UP000011864">
    <property type="component" value="Chromosome"/>
</dbReference>
<dbReference type="AlphaFoldDB" id="K7ALP8"/>
<evidence type="ECO:0000313" key="1">
    <source>
        <dbReference type="EMBL" id="AGH44967.1"/>
    </source>
</evidence>
<dbReference type="EMBL" id="CP003837">
    <property type="protein sequence ID" value="AGH44967.1"/>
    <property type="molecule type" value="Genomic_DNA"/>
</dbReference>
<dbReference type="STRING" id="1129794.C427_2858"/>
<evidence type="ECO:0000313" key="2">
    <source>
        <dbReference type="Proteomes" id="UP000011864"/>
    </source>
</evidence>
<accession>K7ALP8</accession>
<reference evidence="1 2" key="1">
    <citation type="journal article" date="2013" name="Genome Announc.">
        <title>Complete Genome Sequence of Glaciecola psychrophila Strain 170T.</title>
        <authorList>
            <person name="Yin J."/>
            <person name="Chen J."/>
            <person name="Liu G."/>
            <person name="Yu Y."/>
            <person name="Song L."/>
            <person name="Wang X."/>
            <person name="Qu X."/>
        </authorList>
    </citation>
    <scope>NUCLEOTIDE SEQUENCE [LARGE SCALE GENOMIC DNA]</scope>
    <source>
        <strain evidence="1 2">170</strain>
    </source>
</reference>
<gene>
    <name evidence="1" type="ORF">C427_2858</name>
</gene>
<dbReference type="PATRIC" id="fig|1129794.4.peg.2843"/>
<dbReference type="OrthoDB" id="6238758at2"/>
<sequence length="156" mass="17890">MNPTFFAKILLPLLVFTAAVGLFLNYTDSSPIKTTKQCNIDLTQECVVFDKNKQISVQFLQVIELEEELALTITVPNNTNITQMWVQGINMYMGKNAVIVDSVYAKKQQKVYNARLFLGSCSEPLMRWQLIIQTSDESQSEQSWFFNFATDRNKES</sequence>
<keyword evidence="2" id="KW-1185">Reference proteome</keyword>
<protein>
    <submittedName>
        <fullName evidence="1">Uncharacterized protein</fullName>
    </submittedName>
</protein>